<protein>
    <submittedName>
        <fullName evidence="1">Uncharacterized protein</fullName>
    </submittedName>
</protein>
<evidence type="ECO:0000313" key="1">
    <source>
        <dbReference type="EMBL" id="QLH02584.1"/>
    </source>
</evidence>
<organism evidence="1 2">
    <name type="scientific">Nitrosopumilus cobalaminigenes</name>
    <dbReference type="NCBI Taxonomy" id="1470066"/>
    <lineage>
        <taxon>Archaea</taxon>
        <taxon>Nitrososphaerota</taxon>
        <taxon>Nitrososphaeria</taxon>
        <taxon>Nitrosopumilales</taxon>
        <taxon>Nitrosopumilaceae</taxon>
        <taxon>Nitrosopumilus</taxon>
    </lineage>
</organism>
<evidence type="ECO:0000313" key="2">
    <source>
        <dbReference type="Proteomes" id="UP000509771"/>
    </source>
</evidence>
<dbReference type="AlphaFoldDB" id="A0A7D5R5G2"/>
<reference evidence="1 2" key="1">
    <citation type="submission" date="2018-02" db="EMBL/GenBank/DDBJ databases">
        <title>Complete genome of Nitrosopumilus cobalaminigenes HCA1.</title>
        <authorList>
            <person name="Qin W."/>
            <person name="Zheng Y."/>
            <person name="Stahl D.A."/>
        </authorList>
    </citation>
    <scope>NUCLEOTIDE SEQUENCE [LARGE SCALE GENOMIC DNA]</scope>
    <source>
        <strain evidence="1 2">HCA1</strain>
    </source>
</reference>
<dbReference type="Proteomes" id="UP000509771">
    <property type="component" value="Chromosome"/>
</dbReference>
<keyword evidence="2" id="KW-1185">Reference proteome</keyword>
<name>A0A7D5R5G2_9ARCH</name>
<sequence length="71" mass="8241">MFFCGLGIFGALFLIDYLVVTFDPNSCPNVTERYYQRLTESCPDKYLEWGHDSVKQCINDEMGLYDPRACM</sequence>
<accession>A0A7D5R5G2</accession>
<dbReference type="KEGG" id="ncl:C5F47_02920"/>
<gene>
    <name evidence="1" type="ORF">C5F47_02920</name>
</gene>
<dbReference type="EMBL" id="CP026993">
    <property type="protein sequence ID" value="QLH02584.1"/>
    <property type="molecule type" value="Genomic_DNA"/>
</dbReference>
<proteinExistence type="predicted"/>